<dbReference type="Proteomes" id="UP001342314">
    <property type="component" value="Unassembled WGS sequence"/>
</dbReference>
<accession>A0AAV5GIP3</accession>
<keyword evidence="2" id="KW-1185">Reference proteome</keyword>
<sequence length="365" mass="40964">MAPDLPHEILCSIIESAVPPPGPTQTENRRRWRALRRFALVRKAWYGAALDVAVSYVWINLHANGWSQSEETATQRIEAAKKRSFDLNRKIRVLHMFGEKHLPENSAKSLLATFDSLEQMMLTKMLEPKELLTGSKPLRELCLFKVRTPTISGAYPALTRLALKECFAESLPTWLTDNNFPALETVILGVGRPRWSDRVALYQQTGGTPPQKIRALALHGEAYVWMGELVAALPILEDLHVGVKLFDLIAIISSVTAVLRSLSLASADTERSVPPQVFEAPFDPVTLATLRQVHSLEQLTVWPMTMKHAIARLDVRDWFQQFCLLLRAGHLTDARAGARDLEVINVAEGRVFEPLDWNPTRPLSA</sequence>
<organism evidence="1 2">
    <name type="scientific">Rhodotorula paludigena</name>
    <dbReference type="NCBI Taxonomy" id="86838"/>
    <lineage>
        <taxon>Eukaryota</taxon>
        <taxon>Fungi</taxon>
        <taxon>Dikarya</taxon>
        <taxon>Basidiomycota</taxon>
        <taxon>Pucciniomycotina</taxon>
        <taxon>Microbotryomycetes</taxon>
        <taxon>Sporidiobolales</taxon>
        <taxon>Sporidiobolaceae</taxon>
        <taxon>Rhodotorula</taxon>
    </lineage>
</organism>
<proteinExistence type="predicted"/>
<dbReference type="EMBL" id="BQKY01000003">
    <property type="protein sequence ID" value="GJN88568.1"/>
    <property type="molecule type" value="Genomic_DNA"/>
</dbReference>
<name>A0AAV5GIP3_9BASI</name>
<gene>
    <name evidence="1" type="ORF">Rhopal_001534-T1</name>
</gene>
<comment type="caution">
    <text evidence="1">The sequence shown here is derived from an EMBL/GenBank/DDBJ whole genome shotgun (WGS) entry which is preliminary data.</text>
</comment>
<evidence type="ECO:0000313" key="1">
    <source>
        <dbReference type="EMBL" id="GJN88568.1"/>
    </source>
</evidence>
<dbReference type="AlphaFoldDB" id="A0AAV5GIP3"/>
<evidence type="ECO:0008006" key="3">
    <source>
        <dbReference type="Google" id="ProtNLM"/>
    </source>
</evidence>
<protein>
    <recommendedName>
        <fullName evidence="3">F-box domain-containing protein</fullName>
    </recommendedName>
</protein>
<evidence type="ECO:0000313" key="2">
    <source>
        <dbReference type="Proteomes" id="UP001342314"/>
    </source>
</evidence>
<reference evidence="1 2" key="1">
    <citation type="submission" date="2021-12" db="EMBL/GenBank/DDBJ databases">
        <title>High titer production of polyol ester of fatty acids by Rhodotorula paludigena BS15 towards product separation-free biomass refinery.</title>
        <authorList>
            <person name="Mano J."/>
            <person name="Ono H."/>
            <person name="Tanaka T."/>
            <person name="Naito K."/>
            <person name="Sushida H."/>
            <person name="Ike M."/>
            <person name="Tokuyasu K."/>
            <person name="Kitaoka M."/>
        </authorList>
    </citation>
    <scope>NUCLEOTIDE SEQUENCE [LARGE SCALE GENOMIC DNA]</scope>
    <source>
        <strain evidence="1 2">BS15</strain>
    </source>
</reference>